<dbReference type="RefSeq" id="WP_089774027.1">
    <property type="nucleotide sequence ID" value="NZ_FNTX01000002.1"/>
</dbReference>
<reference evidence="3" key="1">
    <citation type="submission" date="2016-10" db="EMBL/GenBank/DDBJ databases">
        <authorList>
            <person name="Varghese N."/>
            <person name="Submissions S."/>
        </authorList>
    </citation>
    <scope>NUCLEOTIDE SEQUENCE [LARGE SCALE GENOMIC DNA]</scope>
    <source>
        <strain evidence="3">DSM 21368</strain>
    </source>
</reference>
<dbReference type="OrthoDB" id="7536405at2"/>
<gene>
    <name evidence="2" type="ORF">SAMN04488554_3192</name>
</gene>
<dbReference type="Gene3D" id="3.40.50.880">
    <property type="match status" value="1"/>
</dbReference>
<proteinExistence type="predicted"/>
<evidence type="ECO:0000313" key="3">
    <source>
        <dbReference type="Proteomes" id="UP000199220"/>
    </source>
</evidence>
<sequence length="753" mass="82163">MEQSRRTFLVGGGLVAVGTLLPIYPAAAGTVPQRKSMPRLANVGAEDGSVPDWFTAERVQGMTHASLCGIRGYVDERLPEVPGLFADVGATVQTHLIKNEGIEDPWWPADQPRHPDDGSRLYDGNRLTCDGDIELDAGANVSQDIIDRVHDEGARIIAYYWFMSEHRLAELYPEWVCRDVNGNPLSHPRKGDYLDITGPYGEVVLDRLLELSDMGVDGFFFDNRHLPFDGIWGSAIQDSFESETGLSMPAGNDHHDPNWRRFIAHKARKIEDTILWWRDEMKTRNPESFFIVSAASVPALTRPDSTTRLCRIADSTKLEVTLATKTLMNLDIFEDNPDLAQPPEHVSQALGWAVVNGAANGRPSHVWTTGVPNTDHALAMVAHLVSHGCVANVDVHPAVLLGINQPRGKTTIEAAREAFDFGARLSPHFAGTQPLRWAACHFAEESREARAGDYRQAWEEVMWPLTGAYRVLTRAGVPVGVVNDHQLANGELDDYQLLVLTNPDELTAEQQASVDAFAASGGTVVVNDPSWPWSDPAATGDAEDAFRAVVADQLSDAPVVVAERPQDSYALAYSRSDGALVVAVTNDLTWFQTNSGGGVPPGEENPVGPPASGVRVTWRAGIGLPAPAQVTEVLTETVLDVEVSDGICSVVLPDFVFMGLLVVEDDGREPEPAAPYDAARQHLDDYDADGSIGTAEYRRIRAQLNSAERFADRGQGRQADRALDRAVDVVEQIDDDAAREHLTAIVTDLRAHL</sequence>
<dbReference type="InterPro" id="IPR006311">
    <property type="entry name" value="TAT_signal"/>
</dbReference>
<dbReference type="InterPro" id="IPR018247">
    <property type="entry name" value="EF_Hand_1_Ca_BS"/>
</dbReference>
<dbReference type="Pfam" id="PF22888">
    <property type="entry name" value="FIMAH"/>
    <property type="match status" value="1"/>
</dbReference>
<dbReference type="CDD" id="cd03143">
    <property type="entry name" value="A4_beta-galactosidase_middle_domain"/>
    <property type="match status" value="1"/>
</dbReference>
<dbReference type="SUPFAM" id="SSF51445">
    <property type="entry name" value="(Trans)glycosidases"/>
    <property type="match status" value="1"/>
</dbReference>
<dbReference type="PROSITE" id="PS00018">
    <property type="entry name" value="EF_HAND_1"/>
    <property type="match status" value="1"/>
</dbReference>
<dbReference type="InterPro" id="IPR029062">
    <property type="entry name" value="Class_I_gatase-like"/>
</dbReference>
<dbReference type="PROSITE" id="PS51318">
    <property type="entry name" value="TAT"/>
    <property type="match status" value="1"/>
</dbReference>
<dbReference type="AlphaFoldDB" id="A0A1H5M6Z9"/>
<dbReference type="InterPro" id="IPR054470">
    <property type="entry name" value="FIMAH_dom"/>
</dbReference>
<dbReference type="Proteomes" id="UP000199220">
    <property type="component" value="Unassembled WGS sequence"/>
</dbReference>
<organism evidence="2 3">
    <name type="scientific">Ruania alba</name>
    <dbReference type="NCBI Taxonomy" id="648782"/>
    <lineage>
        <taxon>Bacteria</taxon>
        <taxon>Bacillati</taxon>
        <taxon>Actinomycetota</taxon>
        <taxon>Actinomycetes</taxon>
        <taxon>Micrococcales</taxon>
        <taxon>Ruaniaceae</taxon>
        <taxon>Ruania</taxon>
    </lineage>
</organism>
<name>A0A1H5M6Z9_9MICO</name>
<feature type="domain" description="FIMAH" evidence="1">
    <location>
        <begin position="677"/>
        <end position="750"/>
    </location>
</feature>
<evidence type="ECO:0000259" key="1">
    <source>
        <dbReference type="Pfam" id="PF22888"/>
    </source>
</evidence>
<keyword evidence="3" id="KW-1185">Reference proteome</keyword>
<accession>A0A1H5M6Z9</accession>
<evidence type="ECO:0000313" key="2">
    <source>
        <dbReference type="EMBL" id="SEE85156.1"/>
    </source>
</evidence>
<dbReference type="InterPro" id="IPR017853">
    <property type="entry name" value="GH"/>
</dbReference>
<dbReference type="EMBL" id="FNTX01000002">
    <property type="protein sequence ID" value="SEE85156.1"/>
    <property type="molecule type" value="Genomic_DNA"/>
</dbReference>
<protein>
    <recommendedName>
        <fullName evidence="1">FIMAH domain-containing protein</fullName>
    </recommendedName>
</protein>